<dbReference type="PANTHER" id="PTHR36299">
    <property type="entry name" value="AGAP008005-PA"/>
    <property type="match status" value="1"/>
</dbReference>
<evidence type="ECO:0000313" key="4">
    <source>
        <dbReference type="Proteomes" id="UP000466442"/>
    </source>
</evidence>
<accession>A0A8S9XHE6</accession>
<protein>
    <recommendedName>
        <fullName evidence="2">DUF4773 domain-containing protein</fullName>
    </recommendedName>
</protein>
<reference evidence="3" key="1">
    <citation type="journal article" date="2021" name="Mol. Ecol. Resour.">
        <title>Apolygus lucorum genome provides insights into omnivorousness and mesophyll feeding.</title>
        <authorList>
            <person name="Liu Y."/>
            <person name="Liu H."/>
            <person name="Wang H."/>
            <person name="Huang T."/>
            <person name="Liu B."/>
            <person name="Yang B."/>
            <person name="Yin L."/>
            <person name="Li B."/>
            <person name="Zhang Y."/>
            <person name="Zhang S."/>
            <person name="Jiang F."/>
            <person name="Zhang X."/>
            <person name="Ren Y."/>
            <person name="Wang B."/>
            <person name="Wang S."/>
            <person name="Lu Y."/>
            <person name="Wu K."/>
            <person name="Fan W."/>
            <person name="Wang G."/>
        </authorList>
    </citation>
    <scope>NUCLEOTIDE SEQUENCE</scope>
    <source>
        <strain evidence="3">12Hb</strain>
    </source>
</reference>
<name>A0A8S9XHE6_APOLU</name>
<evidence type="ECO:0000259" key="2">
    <source>
        <dbReference type="Pfam" id="PF15998"/>
    </source>
</evidence>
<dbReference type="Pfam" id="PF15998">
    <property type="entry name" value="DUF4773"/>
    <property type="match status" value="1"/>
</dbReference>
<proteinExistence type="predicted"/>
<dbReference type="PANTHER" id="PTHR36299:SF2">
    <property type="entry name" value="DUF4773 DOMAIN-CONTAINING PROTEIN"/>
    <property type="match status" value="1"/>
</dbReference>
<keyword evidence="1" id="KW-0732">Signal</keyword>
<feature type="chain" id="PRO_5035893589" description="DUF4773 domain-containing protein" evidence="1">
    <location>
        <begin position="21"/>
        <end position="200"/>
    </location>
</feature>
<gene>
    <name evidence="3" type="ORF">GE061_016159</name>
</gene>
<sequence length="200" mass="21423">MASTKLFWVLLVGVVAASMAASIESDGNDLDRKLVWPNVDELDTSEEIEERGLSLTSEGEKRCTCDNISCQCCVSPKIPIAGKVKTCLKVIVQASEKSVRVELSGKDKLLVGQTFNIGAKERMCASVPTSAGALKGCIDTETSTLPNNAGVQTCPKLELRTVGKTVATLTFACIQLSNKKVSFNNNGPVKSDKLVGFKFF</sequence>
<organism evidence="3 4">
    <name type="scientific">Apolygus lucorum</name>
    <name type="common">Small green plant bug</name>
    <name type="synonym">Lygocoris lucorum</name>
    <dbReference type="NCBI Taxonomy" id="248454"/>
    <lineage>
        <taxon>Eukaryota</taxon>
        <taxon>Metazoa</taxon>
        <taxon>Ecdysozoa</taxon>
        <taxon>Arthropoda</taxon>
        <taxon>Hexapoda</taxon>
        <taxon>Insecta</taxon>
        <taxon>Pterygota</taxon>
        <taxon>Neoptera</taxon>
        <taxon>Paraneoptera</taxon>
        <taxon>Hemiptera</taxon>
        <taxon>Heteroptera</taxon>
        <taxon>Panheteroptera</taxon>
        <taxon>Cimicomorpha</taxon>
        <taxon>Miridae</taxon>
        <taxon>Mirini</taxon>
        <taxon>Apolygus</taxon>
    </lineage>
</organism>
<evidence type="ECO:0000256" key="1">
    <source>
        <dbReference type="SAM" id="SignalP"/>
    </source>
</evidence>
<dbReference type="AlphaFoldDB" id="A0A8S9XHE6"/>
<dbReference type="EMBL" id="WIXP02000007">
    <property type="protein sequence ID" value="KAF6207711.1"/>
    <property type="molecule type" value="Genomic_DNA"/>
</dbReference>
<feature type="signal peptide" evidence="1">
    <location>
        <begin position="1"/>
        <end position="20"/>
    </location>
</feature>
<feature type="domain" description="DUF4773" evidence="2">
    <location>
        <begin position="63"/>
        <end position="178"/>
    </location>
</feature>
<comment type="caution">
    <text evidence="3">The sequence shown here is derived from an EMBL/GenBank/DDBJ whole genome shotgun (WGS) entry which is preliminary data.</text>
</comment>
<evidence type="ECO:0000313" key="3">
    <source>
        <dbReference type="EMBL" id="KAF6207711.1"/>
    </source>
</evidence>
<dbReference type="OrthoDB" id="5952164at2759"/>
<dbReference type="InterPro" id="IPR031941">
    <property type="entry name" value="DUF4773"/>
</dbReference>
<keyword evidence="4" id="KW-1185">Reference proteome</keyword>
<dbReference type="Proteomes" id="UP000466442">
    <property type="component" value="Unassembled WGS sequence"/>
</dbReference>